<reference evidence="1" key="1">
    <citation type="submission" date="2024-06" db="EMBL/GenBank/DDBJ databases">
        <authorList>
            <person name="Li T."/>
            <person name="Gao R."/>
        </authorList>
    </citation>
    <scope>NUCLEOTIDE SEQUENCE</scope>
    <source>
        <strain evidence="1">ZPR3</strain>
        <plasmid evidence="1">unnamed1</plasmid>
    </source>
</reference>
<keyword evidence="1" id="KW-0614">Plasmid</keyword>
<dbReference type="AlphaFoldDB" id="A0AAU7RZH2"/>
<proteinExistence type="predicted"/>
<accession>A0AAU7RZH2</accession>
<dbReference type="EMBL" id="CP157961">
    <property type="protein sequence ID" value="XBT95577.1"/>
    <property type="molecule type" value="Genomic_DNA"/>
</dbReference>
<organism evidence="1">
    <name type="scientific">Rhizobium sp. ZPR3</name>
    <dbReference type="NCBI Taxonomy" id="3158967"/>
    <lineage>
        <taxon>Bacteria</taxon>
        <taxon>Pseudomonadati</taxon>
        <taxon>Pseudomonadota</taxon>
        <taxon>Alphaproteobacteria</taxon>
        <taxon>Hyphomicrobiales</taxon>
        <taxon>Rhizobiaceae</taxon>
        <taxon>Rhizobium/Agrobacterium group</taxon>
        <taxon>Rhizobium</taxon>
    </lineage>
</organism>
<name>A0AAU7RZH2_9HYPH</name>
<dbReference type="RefSeq" id="WP_349959845.1">
    <property type="nucleotide sequence ID" value="NZ_CP157961.1"/>
</dbReference>
<protein>
    <submittedName>
        <fullName evidence="1">Uncharacterized protein</fullName>
    </submittedName>
</protein>
<sequence>MTPIAKPITEIHPKDGSSFCCGLCGSHPPLSFLLGPRSCARSNMVDSINESSRPRYPNKSPPAGLLAKILRREWRKHHIDIVESALTAEIRTKAWLQCYSSGNGVIQTAGIQLVEHRNDPLGISGFQKRIKSHCHFRITPLMEHAIR</sequence>
<evidence type="ECO:0000313" key="1">
    <source>
        <dbReference type="EMBL" id="XBT95577.1"/>
    </source>
</evidence>
<gene>
    <name evidence="1" type="ORF">ABM479_26960</name>
</gene>
<geneLocation type="plasmid" evidence="1">
    <name>unnamed1</name>
</geneLocation>